<dbReference type="InterPro" id="IPR050606">
    <property type="entry name" value="Calponin-like"/>
</dbReference>
<accession>A7SC03</accession>
<dbReference type="Proteomes" id="UP000001593">
    <property type="component" value="Unassembled WGS sequence"/>
</dbReference>
<dbReference type="OrthoDB" id="21595at2759"/>
<dbReference type="SMART" id="SM00033">
    <property type="entry name" value="CH"/>
    <property type="match status" value="1"/>
</dbReference>
<evidence type="ECO:0000313" key="2">
    <source>
        <dbReference type="EMBL" id="EDO38751.1"/>
    </source>
</evidence>
<dbReference type="Gene3D" id="1.10.418.10">
    <property type="entry name" value="Calponin-like domain"/>
    <property type="match status" value="1"/>
</dbReference>
<dbReference type="GO" id="GO:0007015">
    <property type="term" value="P:actin filament organization"/>
    <property type="evidence" value="ECO:0000318"/>
    <property type="project" value="GO_Central"/>
</dbReference>
<gene>
    <name evidence="2" type="ORF">NEMVEDRAFT_v1g244220</name>
</gene>
<protein>
    <recommendedName>
        <fullName evidence="1">Calponin-homology (CH) domain-containing protein</fullName>
    </recommendedName>
</protein>
<dbReference type="PANTHER" id="PTHR47385">
    <property type="entry name" value="CALPONIN"/>
    <property type="match status" value="1"/>
</dbReference>
<sequence>MTDSLPTTQNTKLKIGAKWDDEVVSDVCAWITKMTGDSLAHGDQDEFAKSLKTGTTLCKLANAIQPGVIKKPHLNPGKMGFKMMENIGWFVNFIKSYGVQEEYIFVTVDLYEKRNVWGVVLALRALKDKVAEKSG</sequence>
<organism evidence="2 3">
    <name type="scientific">Nematostella vectensis</name>
    <name type="common">Starlet sea anemone</name>
    <dbReference type="NCBI Taxonomy" id="45351"/>
    <lineage>
        <taxon>Eukaryota</taxon>
        <taxon>Metazoa</taxon>
        <taxon>Cnidaria</taxon>
        <taxon>Anthozoa</taxon>
        <taxon>Hexacorallia</taxon>
        <taxon>Actiniaria</taxon>
        <taxon>Edwardsiidae</taxon>
        <taxon>Nematostella</taxon>
    </lineage>
</organism>
<dbReference type="EMBL" id="DS469620">
    <property type="protein sequence ID" value="EDO38751.1"/>
    <property type="molecule type" value="Genomic_DNA"/>
</dbReference>
<dbReference type="InterPro" id="IPR036872">
    <property type="entry name" value="CH_dom_sf"/>
</dbReference>
<dbReference type="InterPro" id="IPR001715">
    <property type="entry name" value="CH_dom"/>
</dbReference>
<dbReference type="PROSITE" id="PS50021">
    <property type="entry name" value="CH"/>
    <property type="match status" value="1"/>
</dbReference>
<dbReference type="GO" id="GO:0015629">
    <property type="term" value="C:actin cytoskeleton"/>
    <property type="evidence" value="ECO:0000318"/>
    <property type="project" value="GO_Central"/>
</dbReference>
<keyword evidence="3" id="KW-1185">Reference proteome</keyword>
<dbReference type="KEGG" id="nve:5510330"/>
<dbReference type="PANTHER" id="PTHR47385:SF14">
    <property type="entry name" value="TRANSGELIN"/>
    <property type="match status" value="1"/>
</dbReference>
<dbReference type="SUPFAM" id="SSF47576">
    <property type="entry name" value="Calponin-homology domain, CH-domain"/>
    <property type="match status" value="1"/>
</dbReference>
<dbReference type="HOGENOM" id="CLU_055232_3_0_1"/>
<dbReference type="STRING" id="45351.A7SC03"/>
<feature type="domain" description="Calponin-homology (CH)" evidence="1">
    <location>
        <begin position="21"/>
        <end position="131"/>
    </location>
</feature>
<dbReference type="AlphaFoldDB" id="A7SC03"/>
<dbReference type="Pfam" id="PF00307">
    <property type="entry name" value="CH"/>
    <property type="match status" value="1"/>
</dbReference>
<dbReference type="InterPro" id="IPR003096">
    <property type="entry name" value="SM22_calponin"/>
</dbReference>
<name>A7SC03_NEMVE</name>
<dbReference type="GO" id="GO:0051015">
    <property type="term" value="F:actin filament binding"/>
    <property type="evidence" value="ECO:0000318"/>
    <property type="project" value="GO_Central"/>
</dbReference>
<dbReference type="PhylomeDB" id="A7SC03"/>
<dbReference type="InParanoid" id="A7SC03"/>
<evidence type="ECO:0000313" key="3">
    <source>
        <dbReference type="Proteomes" id="UP000001593"/>
    </source>
</evidence>
<dbReference type="PRINTS" id="PR00888">
    <property type="entry name" value="SM22CALPONIN"/>
</dbReference>
<evidence type="ECO:0000259" key="1">
    <source>
        <dbReference type="PROSITE" id="PS50021"/>
    </source>
</evidence>
<reference evidence="2 3" key="1">
    <citation type="journal article" date="2007" name="Science">
        <title>Sea anemone genome reveals ancestral eumetazoan gene repertoire and genomic organization.</title>
        <authorList>
            <person name="Putnam N.H."/>
            <person name="Srivastava M."/>
            <person name="Hellsten U."/>
            <person name="Dirks B."/>
            <person name="Chapman J."/>
            <person name="Salamov A."/>
            <person name="Terry A."/>
            <person name="Shapiro H."/>
            <person name="Lindquist E."/>
            <person name="Kapitonov V.V."/>
            <person name="Jurka J."/>
            <person name="Genikhovich G."/>
            <person name="Grigoriev I.V."/>
            <person name="Lucas S.M."/>
            <person name="Steele R.E."/>
            <person name="Finnerty J.R."/>
            <person name="Technau U."/>
            <person name="Martindale M.Q."/>
            <person name="Rokhsar D.S."/>
        </authorList>
    </citation>
    <scope>NUCLEOTIDE SEQUENCE [LARGE SCALE GENOMIC DNA]</scope>
    <source>
        <strain evidence="3">CH2 X CH6</strain>
    </source>
</reference>
<proteinExistence type="predicted"/>
<dbReference type="eggNOG" id="KOG2046">
    <property type="taxonomic scope" value="Eukaryota"/>
</dbReference>
<dbReference type="OMA" id="CAWITKM"/>